<dbReference type="AlphaFoldDB" id="A0A0G4LEP9"/>
<sequence>MEPYELDATGMHHIELSWLDNNDSFYMHDSGVLTASRESRHTMIRYLRRVRANQRYAPGSLLFFTFREPSSSGETSSLRQSFVEFDANDFIVLRSQNQLPHGTWFNAVQYLMDTRPYIGQGSTIGIAMDPANYPAFYDTSNGAPITCLTHILSDIIDECREVFDELDASLTIALIDSRLEIELEDEDLEDRCVESRDKNIMLLDLLGFPSDVAPPWSFCDPNMLFVFDAYSNMIRYLVELIEVDEMDNCEVILMGTIRKTL</sequence>
<proteinExistence type="predicted"/>
<name>A0A0G4LEP9_VERLO</name>
<accession>A0A0G4LEP9</accession>
<dbReference type="Proteomes" id="UP000044602">
    <property type="component" value="Unassembled WGS sequence"/>
</dbReference>
<keyword evidence="2" id="KW-1185">Reference proteome</keyword>
<evidence type="ECO:0000313" key="2">
    <source>
        <dbReference type="Proteomes" id="UP000044602"/>
    </source>
</evidence>
<feature type="non-terminal residue" evidence="1">
    <location>
        <position position="261"/>
    </location>
</feature>
<reference evidence="1 2" key="1">
    <citation type="submission" date="2015-05" db="EMBL/GenBank/DDBJ databases">
        <authorList>
            <person name="Wang D.B."/>
            <person name="Wang M."/>
        </authorList>
    </citation>
    <scope>NUCLEOTIDE SEQUENCE [LARGE SCALE GENOMIC DNA]</scope>
    <source>
        <strain evidence="1">VL1</strain>
    </source>
</reference>
<protein>
    <submittedName>
        <fullName evidence="1">Uncharacterized protein</fullName>
    </submittedName>
</protein>
<gene>
    <name evidence="1" type="ORF">BN1708_012768</name>
</gene>
<evidence type="ECO:0000313" key="1">
    <source>
        <dbReference type="EMBL" id="CRK20170.1"/>
    </source>
</evidence>
<dbReference type="EMBL" id="CVQH01011225">
    <property type="protein sequence ID" value="CRK20170.1"/>
    <property type="molecule type" value="Genomic_DNA"/>
</dbReference>
<organism evidence="1 2">
    <name type="scientific">Verticillium longisporum</name>
    <name type="common">Verticillium dahliae var. longisporum</name>
    <dbReference type="NCBI Taxonomy" id="100787"/>
    <lineage>
        <taxon>Eukaryota</taxon>
        <taxon>Fungi</taxon>
        <taxon>Dikarya</taxon>
        <taxon>Ascomycota</taxon>
        <taxon>Pezizomycotina</taxon>
        <taxon>Sordariomycetes</taxon>
        <taxon>Hypocreomycetidae</taxon>
        <taxon>Glomerellales</taxon>
        <taxon>Plectosphaerellaceae</taxon>
        <taxon>Verticillium</taxon>
    </lineage>
</organism>